<keyword evidence="4 6" id="KW-1133">Transmembrane helix</keyword>
<keyword evidence="2" id="KW-1003">Cell membrane</keyword>
<dbReference type="InterPro" id="IPR017039">
    <property type="entry name" value="Virul_fac_BrkB"/>
</dbReference>
<dbReference type="NCBIfam" id="TIGR00765">
    <property type="entry name" value="yihY_not_rbn"/>
    <property type="match status" value="1"/>
</dbReference>
<dbReference type="Pfam" id="PF03631">
    <property type="entry name" value="Virul_fac_BrkB"/>
    <property type="match status" value="1"/>
</dbReference>
<dbReference type="AlphaFoldDB" id="A0A928VN69"/>
<feature type="transmembrane region" description="Helical" evidence="6">
    <location>
        <begin position="259"/>
        <end position="287"/>
    </location>
</feature>
<evidence type="ECO:0000256" key="2">
    <source>
        <dbReference type="ARBA" id="ARBA00022475"/>
    </source>
</evidence>
<keyword evidence="5 6" id="KW-0472">Membrane</keyword>
<dbReference type="PANTHER" id="PTHR30213:SF0">
    <property type="entry name" value="UPF0761 MEMBRANE PROTEIN YIHY"/>
    <property type="match status" value="1"/>
</dbReference>
<name>A0A928VN69_9CYAN</name>
<feature type="transmembrane region" description="Helical" evidence="6">
    <location>
        <begin position="194"/>
        <end position="212"/>
    </location>
</feature>
<feature type="transmembrane region" description="Helical" evidence="6">
    <location>
        <begin position="149"/>
        <end position="174"/>
    </location>
</feature>
<organism evidence="7 8">
    <name type="scientific">Romeriopsis navalis LEGE 11480</name>
    <dbReference type="NCBI Taxonomy" id="2777977"/>
    <lineage>
        <taxon>Bacteria</taxon>
        <taxon>Bacillati</taxon>
        <taxon>Cyanobacteriota</taxon>
        <taxon>Cyanophyceae</taxon>
        <taxon>Leptolyngbyales</taxon>
        <taxon>Leptolyngbyaceae</taxon>
        <taxon>Romeriopsis</taxon>
        <taxon>Romeriopsis navalis</taxon>
    </lineage>
</organism>
<comment type="subcellular location">
    <subcellularLocation>
        <location evidence="1">Cell membrane</location>
        <topology evidence="1">Multi-pass membrane protein</topology>
    </subcellularLocation>
</comment>
<evidence type="ECO:0000313" key="7">
    <source>
        <dbReference type="EMBL" id="MBE9028944.1"/>
    </source>
</evidence>
<evidence type="ECO:0000313" key="8">
    <source>
        <dbReference type="Proteomes" id="UP000625316"/>
    </source>
</evidence>
<evidence type="ECO:0000256" key="3">
    <source>
        <dbReference type="ARBA" id="ARBA00022692"/>
    </source>
</evidence>
<feature type="transmembrane region" description="Helical" evidence="6">
    <location>
        <begin position="224"/>
        <end position="247"/>
    </location>
</feature>
<dbReference type="PANTHER" id="PTHR30213">
    <property type="entry name" value="INNER MEMBRANE PROTEIN YHJD"/>
    <property type="match status" value="1"/>
</dbReference>
<sequence length="299" mass="33854">MKSLFPPFRRFLHFFHYLTPSLLREVVRRSLRHRINGLSAEIAYNAIFALFPALLALVSAIGLIPWPDSQFHSFLDQAAMIIPIEAVGLLNDFWVSLHASPNQNLFSFSFLIAIWLSANVLSATMAAIDRIHQIPRQYIRPYWKAKIIAISLGFASFLLLLLALTIVGIGDFALKYIAHPRNPIGPLLLQTWNWLSFPTVLSSIALAMGLIYRYGSSYRQRDTPIMPGAILASLLWVFISWLLRIYIAQFGNYNQIYGTIGAVIILLLWLYLSAFAMLLGSQLNVVVGEAMRQSPKLRY</sequence>
<gene>
    <name evidence="7" type="ORF">IQ266_04100</name>
</gene>
<feature type="transmembrane region" description="Helical" evidence="6">
    <location>
        <begin position="105"/>
        <end position="128"/>
    </location>
</feature>
<evidence type="ECO:0000256" key="1">
    <source>
        <dbReference type="ARBA" id="ARBA00004651"/>
    </source>
</evidence>
<dbReference type="EMBL" id="JADEXQ010000009">
    <property type="protein sequence ID" value="MBE9028944.1"/>
    <property type="molecule type" value="Genomic_DNA"/>
</dbReference>
<evidence type="ECO:0000256" key="5">
    <source>
        <dbReference type="ARBA" id="ARBA00023136"/>
    </source>
</evidence>
<protein>
    <submittedName>
        <fullName evidence="7">YihY/virulence factor BrkB family protein</fullName>
    </submittedName>
</protein>
<feature type="transmembrane region" description="Helical" evidence="6">
    <location>
        <begin position="42"/>
        <end position="66"/>
    </location>
</feature>
<proteinExistence type="predicted"/>
<comment type="caution">
    <text evidence="7">The sequence shown here is derived from an EMBL/GenBank/DDBJ whole genome shotgun (WGS) entry which is preliminary data.</text>
</comment>
<keyword evidence="8" id="KW-1185">Reference proteome</keyword>
<dbReference type="Proteomes" id="UP000625316">
    <property type="component" value="Unassembled WGS sequence"/>
</dbReference>
<dbReference type="RefSeq" id="WP_264323767.1">
    <property type="nucleotide sequence ID" value="NZ_JADEXQ010000009.1"/>
</dbReference>
<dbReference type="PIRSF" id="PIRSF035875">
    <property type="entry name" value="RNase_BN"/>
    <property type="match status" value="1"/>
</dbReference>
<evidence type="ECO:0000256" key="4">
    <source>
        <dbReference type="ARBA" id="ARBA00022989"/>
    </source>
</evidence>
<evidence type="ECO:0000256" key="6">
    <source>
        <dbReference type="SAM" id="Phobius"/>
    </source>
</evidence>
<accession>A0A928VN69</accession>
<dbReference type="GO" id="GO:0005886">
    <property type="term" value="C:plasma membrane"/>
    <property type="evidence" value="ECO:0007669"/>
    <property type="project" value="UniProtKB-SubCell"/>
</dbReference>
<reference evidence="7" key="1">
    <citation type="submission" date="2020-10" db="EMBL/GenBank/DDBJ databases">
        <authorList>
            <person name="Castelo-Branco R."/>
            <person name="Eusebio N."/>
            <person name="Adriana R."/>
            <person name="Vieira A."/>
            <person name="Brugerolle De Fraissinette N."/>
            <person name="Rezende De Castro R."/>
            <person name="Schneider M.P."/>
            <person name="Vasconcelos V."/>
            <person name="Leao P.N."/>
        </authorList>
    </citation>
    <scope>NUCLEOTIDE SEQUENCE</scope>
    <source>
        <strain evidence="7">LEGE 11480</strain>
    </source>
</reference>
<keyword evidence="3 6" id="KW-0812">Transmembrane</keyword>